<reference evidence="3" key="1">
    <citation type="journal article" date="2020" name="Stud. Mycol.">
        <title>101 Dothideomycetes genomes: a test case for predicting lifestyles and emergence of pathogens.</title>
        <authorList>
            <person name="Haridas S."/>
            <person name="Albert R."/>
            <person name="Binder M."/>
            <person name="Bloem J."/>
            <person name="Labutti K."/>
            <person name="Salamov A."/>
            <person name="Andreopoulos B."/>
            <person name="Baker S."/>
            <person name="Barry K."/>
            <person name="Bills G."/>
            <person name="Bluhm B."/>
            <person name="Cannon C."/>
            <person name="Castanera R."/>
            <person name="Culley D."/>
            <person name="Daum C."/>
            <person name="Ezra D."/>
            <person name="Gonzalez J."/>
            <person name="Henrissat B."/>
            <person name="Kuo A."/>
            <person name="Liang C."/>
            <person name="Lipzen A."/>
            <person name="Lutzoni F."/>
            <person name="Magnuson J."/>
            <person name="Mondo S."/>
            <person name="Nolan M."/>
            <person name="Ohm R."/>
            <person name="Pangilinan J."/>
            <person name="Park H.-J."/>
            <person name="Ramirez L."/>
            <person name="Alfaro M."/>
            <person name="Sun H."/>
            <person name="Tritt A."/>
            <person name="Yoshinaga Y."/>
            <person name="Zwiers L.-H."/>
            <person name="Turgeon B."/>
            <person name="Goodwin S."/>
            <person name="Spatafora J."/>
            <person name="Crous P."/>
            <person name="Grigoriev I."/>
        </authorList>
    </citation>
    <scope>NUCLEOTIDE SEQUENCE</scope>
    <source>
        <strain evidence="3">CBS 269.34</strain>
    </source>
</reference>
<dbReference type="Proteomes" id="UP000799750">
    <property type="component" value="Unassembled WGS sequence"/>
</dbReference>
<keyword evidence="4" id="KW-1185">Reference proteome</keyword>
<protein>
    <submittedName>
        <fullName evidence="3">Uncharacterized protein</fullName>
    </submittedName>
</protein>
<feature type="region of interest" description="Disordered" evidence="1">
    <location>
        <begin position="855"/>
        <end position="881"/>
    </location>
</feature>
<feature type="compositionally biased region" description="Low complexity" evidence="1">
    <location>
        <begin position="49"/>
        <end position="71"/>
    </location>
</feature>
<feature type="compositionally biased region" description="Polar residues" evidence="1">
    <location>
        <begin position="39"/>
        <end position="48"/>
    </location>
</feature>
<evidence type="ECO:0000313" key="4">
    <source>
        <dbReference type="Proteomes" id="UP000799750"/>
    </source>
</evidence>
<feature type="region of interest" description="Disordered" evidence="1">
    <location>
        <begin position="39"/>
        <end position="71"/>
    </location>
</feature>
<evidence type="ECO:0000256" key="2">
    <source>
        <dbReference type="SAM" id="Phobius"/>
    </source>
</evidence>
<feature type="transmembrane region" description="Helical" evidence="2">
    <location>
        <begin position="410"/>
        <end position="433"/>
    </location>
</feature>
<feature type="region of interest" description="Disordered" evidence="1">
    <location>
        <begin position="106"/>
        <end position="126"/>
    </location>
</feature>
<feature type="compositionally biased region" description="Basic and acidic residues" evidence="1">
    <location>
        <begin position="855"/>
        <end position="867"/>
    </location>
</feature>
<dbReference type="AlphaFoldDB" id="A0A6A6RB63"/>
<feature type="transmembrane region" description="Helical" evidence="2">
    <location>
        <begin position="12"/>
        <end position="33"/>
    </location>
</feature>
<name>A0A6A6RB63_9PEZI</name>
<proteinExistence type="predicted"/>
<evidence type="ECO:0000313" key="3">
    <source>
        <dbReference type="EMBL" id="KAF2501606.1"/>
    </source>
</evidence>
<accession>A0A6A6RB63</accession>
<evidence type="ECO:0000256" key="1">
    <source>
        <dbReference type="SAM" id="MobiDB-lite"/>
    </source>
</evidence>
<organism evidence="3 4">
    <name type="scientific">Lophium mytilinum</name>
    <dbReference type="NCBI Taxonomy" id="390894"/>
    <lineage>
        <taxon>Eukaryota</taxon>
        <taxon>Fungi</taxon>
        <taxon>Dikarya</taxon>
        <taxon>Ascomycota</taxon>
        <taxon>Pezizomycotina</taxon>
        <taxon>Dothideomycetes</taxon>
        <taxon>Pleosporomycetidae</taxon>
        <taxon>Mytilinidiales</taxon>
        <taxon>Mytilinidiaceae</taxon>
        <taxon>Lophium</taxon>
    </lineage>
</organism>
<sequence>MPGYRGRQKPRGYSFMTVLMCFLFAQVVTSNILPRQLKSEYSQPVQGPSSSSTSSSKATSSSSETSSSSSRVASSLSRAASSLARTALSFSMATSIAESTGLTSTITSVTSTSGPEPTSSGTGKVEDSEYKYRCNDLGPDCARGHYDKMWWLFVMNEANPTTGRNWTDEYLVGFDMAAADLTNRKIHRNEDQSLAYREGVFEANSTFHGNFSAFPDPRNYARNKGVAKKSDAYQRGFWDFLANSIVEASIKSMPRLGRGPGCGWGQFSKEAWNESGGYHWLEEKIEEFAAIRAADPDLEARFIYWLREKYMPDASTEEWSCDLTKQCKAPMCDDIKGFDMDDDDLRKAFYFFTWFAYYTARIEFTVDHVDKAWNYWDAQSKDFVARFTSTEEQVEAKFLSNRQKKIAMQIIFSGVAIAGAITGWGAAALVPFAESGGLGLSGPLSNALSKVGVKVTSEVVRDSAQAARAFFSGMGSVAAAGTGIQSILMEGISNLLHDTEGELEKYISNIGKVLNRMITDAGEEMLMTGKGLADEIKTGLYFSSPPDQASKIQDHVERFFRGLAINWAWRREGVYIVVSDAIPNCEDDQRGSTGPDDEGTLSTKVCLPEYPNLHFRFYWIRWQDTKERTVEPPPGWELLAHKGFEDEDGGHDEHSNRTDITPEAIARESYFHYREVGFREVPLESTVNKTDGWADQAFAAISGQSGVGITAGFMFNIPIARSPGGDVLVWNTRQSKFQNYPCRTGEIDITNDHKPPNNLALDPEDSDEFIQAVGYYERKNFWKHCREVMNCNQDKDTGKRKFIDSEGKTWTVPREHDYERTDPEESTRFIQAVGHVEREGFWRHCEKEKKCKKSEREKTFTDQDGRPSKNPPQGNEHCAVF</sequence>
<dbReference type="OrthoDB" id="3800526at2759"/>
<feature type="compositionally biased region" description="Low complexity" evidence="1">
    <location>
        <begin position="106"/>
        <end position="123"/>
    </location>
</feature>
<gene>
    <name evidence="3" type="ORF">BU16DRAFT_613469</name>
</gene>
<keyword evidence="2" id="KW-1133">Transmembrane helix</keyword>
<keyword evidence="2" id="KW-0472">Membrane</keyword>
<keyword evidence="2" id="KW-0812">Transmembrane</keyword>
<dbReference type="EMBL" id="MU004182">
    <property type="protein sequence ID" value="KAF2501606.1"/>
    <property type="molecule type" value="Genomic_DNA"/>
</dbReference>